<evidence type="ECO:0000313" key="1">
    <source>
        <dbReference type="EMBL" id="POZ81308.1"/>
    </source>
</evidence>
<evidence type="ECO:0008006" key="3">
    <source>
        <dbReference type="Google" id="ProtNLM"/>
    </source>
</evidence>
<reference evidence="1 2" key="1">
    <citation type="submission" date="2018-01" db="EMBL/GenBank/DDBJ databases">
        <title>Successful Treatment of Persistent Burkholderia cepacia Bacteremia with Ceftazidime-Avibactam.</title>
        <authorList>
            <person name="Tamma P."/>
            <person name="Fan Y."/>
            <person name="Bergman Y."/>
            <person name="Sick-Samuels A."/>
            <person name="Hsu A."/>
            <person name="Timp W."/>
            <person name="Simner P."/>
        </authorList>
    </citation>
    <scope>NUCLEOTIDE SEQUENCE [LARGE SCALE GENOMIC DNA]</scope>
    <source>
        <strain evidence="1 2">170816</strain>
    </source>
</reference>
<organism evidence="1 2">
    <name type="scientific">Burkholderia contaminans</name>
    <dbReference type="NCBI Taxonomy" id="488447"/>
    <lineage>
        <taxon>Bacteria</taxon>
        <taxon>Pseudomonadati</taxon>
        <taxon>Pseudomonadota</taxon>
        <taxon>Betaproteobacteria</taxon>
        <taxon>Burkholderiales</taxon>
        <taxon>Burkholderiaceae</taxon>
        <taxon>Burkholderia</taxon>
        <taxon>Burkholderia cepacia complex</taxon>
    </lineage>
</organism>
<dbReference type="AlphaFoldDB" id="A0A2S5DQD0"/>
<protein>
    <recommendedName>
        <fullName evidence="3">LysR family transcriptional regulator</fullName>
    </recommendedName>
</protein>
<evidence type="ECO:0000313" key="2">
    <source>
        <dbReference type="Proteomes" id="UP000238655"/>
    </source>
</evidence>
<dbReference type="EMBL" id="PQVP01000003">
    <property type="protein sequence ID" value="POZ81308.1"/>
    <property type="molecule type" value="Genomic_DNA"/>
</dbReference>
<name>A0A2S5DQD0_9BURK</name>
<accession>A0A2S5DQD0</accession>
<dbReference type="RefSeq" id="WP_089463654.1">
    <property type="nucleotide sequence ID" value="NZ_CM009577.1"/>
</dbReference>
<sequence>MIAMPLGGGQRERAAAVPGYIERHGAPGHPDEFVRHRRIGWRLSPARAPYRWEFVENGRPSAIG</sequence>
<dbReference type="Gene3D" id="3.40.190.10">
    <property type="entry name" value="Periplasmic binding protein-like II"/>
    <property type="match status" value="1"/>
</dbReference>
<comment type="caution">
    <text evidence="1">The sequence shown here is derived from an EMBL/GenBank/DDBJ whole genome shotgun (WGS) entry which is preliminary data.</text>
</comment>
<gene>
    <name evidence="1" type="ORF">C3743_37550</name>
</gene>
<proteinExistence type="predicted"/>
<dbReference type="Proteomes" id="UP000238655">
    <property type="component" value="Chromosome 3"/>
</dbReference>